<dbReference type="PROSITE" id="PS51417">
    <property type="entry name" value="ARF"/>
    <property type="match status" value="1"/>
</dbReference>
<dbReference type="GO" id="GO:0003924">
    <property type="term" value="F:GTPase activity"/>
    <property type="evidence" value="ECO:0007669"/>
    <property type="project" value="InterPro"/>
</dbReference>
<dbReference type="PRINTS" id="PR00328">
    <property type="entry name" value="SAR1GTPBP"/>
</dbReference>
<reference evidence="6" key="1">
    <citation type="submission" date="2021-01" db="EMBL/GenBank/DDBJ databases">
        <authorList>
            <person name="Corre E."/>
            <person name="Pelletier E."/>
            <person name="Niang G."/>
            <person name="Scheremetjew M."/>
            <person name="Finn R."/>
            <person name="Kale V."/>
            <person name="Holt S."/>
            <person name="Cochrane G."/>
            <person name="Meng A."/>
            <person name="Brown T."/>
            <person name="Cohen L."/>
        </authorList>
    </citation>
    <scope>NUCLEOTIDE SEQUENCE</scope>
    <source>
        <strain evidence="6">SoJaBio B1-5/56/2</strain>
    </source>
</reference>
<dbReference type="InterPro" id="IPR005225">
    <property type="entry name" value="Small_GTP-bd"/>
</dbReference>
<dbReference type="SUPFAM" id="SSF52540">
    <property type="entry name" value="P-loop containing nucleoside triphosphate hydrolases"/>
    <property type="match status" value="1"/>
</dbReference>
<accession>A0A7S4P702</accession>
<dbReference type="SMART" id="SM00178">
    <property type="entry name" value="SAR"/>
    <property type="match status" value="1"/>
</dbReference>
<keyword evidence="1 3" id="KW-0547">Nucleotide-binding</keyword>
<dbReference type="InterPro" id="IPR027417">
    <property type="entry name" value="P-loop_NTPase"/>
</dbReference>
<feature type="binding site" evidence="3">
    <location>
        <position position="69"/>
    </location>
    <ligand>
        <name>GTP</name>
        <dbReference type="ChEBI" id="CHEBI:37565"/>
    </ligand>
</feature>
<dbReference type="InterPro" id="IPR006689">
    <property type="entry name" value="Small_GTPase_ARF/SAR"/>
</dbReference>
<dbReference type="Gene3D" id="3.40.50.300">
    <property type="entry name" value="P-loop containing nucleotide triphosphate hydrolases"/>
    <property type="match status" value="1"/>
</dbReference>
<feature type="binding site" evidence="3">
    <location>
        <begin position="125"/>
        <end position="128"/>
    </location>
    <ligand>
        <name>GTP</name>
        <dbReference type="ChEBI" id="CHEBI:37565"/>
    </ligand>
</feature>
<sequence length="178" mass="20579">MGFLTFYRKRKKKDRELRILLLGLDNAGKSSTLCRIFEESPENIAPTFGFLIRSWVSENHLIHFWDIGGQCSLRPFWQNYFEKTDGIIWVVDGSDIDRFEEHVREFRNILQDVRIQGVSVLVLVNKRDLYTDAEEKIHRDAISKISSEIKVLASSAFRGSGITAGLSWLISDIEKRTV</sequence>
<evidence type="ECO:0000256" key="2">
    <source>
        <dbReference type="ARBA" id="ARBA00023134"/>
    </source>
</evidence>
<evidence type="ECO:0000256" key="5">
    <source>
        <dbReference type="RuleBase" id="RU003925"/>
    </source>
</evidence>
<dbReference type="GO" id="GO:0046872">
    <property type="term" value="F:metal ion binding"/>
    <property type="evidence" value="ECO:0007669"/>
    <property type="project" value="UniProtKB-KW"/>
</dbReference>
<keyword evidence="4" id="KW-0479">Metal-binding</keyword>
<name>A0A7S4P702_9EUKA</name>
<feature type="binding site" evidence="4">
    <location>
        <position position="30"/>
    </location>
    <ligand>
        <name>Mg(2+)</name>
        <dbReference type="ChEBI" id="CHEBI:18420"/>
    </ligand>
</feature>
<keyword evidence="2 3" id="KW-0342">GTP-binding</keyword>
<feature type="binding site" evidence="3">
    <location>
        <begin position="23"/>
        <end position="30"/>
    </location>
    <ligand>
        <name>GTP</name>
        <dbReference type="ChEBI" id="CHEBI:37565"/>
    </ligand>
</feature>
<evidence type="ECO:0008006" key="7">
    <source>
        <dbReference type="Google" id="ProtNLM"/>
    </source>
</evidence>
<comment type="similarity">
    <text evidence="5">Belongs to the small GTPase superfamily. Arf family.</text>
</comment>
<evidence type="ECO:0000313" key="6">
    <source>
        <dbReference type="EMBL" id="CAE2325565.1"/>
    </source>
</evidence>
<proteinExistence type="inferred from homology"/>
<dbReference type="PANTHER" id="PTHR45697">
    <property type="entry name" value="ADP-RIBOSYLATION FACTOR-LIKE PROTEIN 2-RELATED"/>
    <property type="match status" value="1"/>
</dbReference>
<dbReference type="GO" id="GO:0005525">
    <property type="term" value="F:GTP binding"/>
    <property type="evidence" value="ECO:0007669"/>
    <property type="project" value="UniProtKB-KW"/>
</dbReference>
<gene>
    <name evidence="6" type="ORF">NAES01612_LOCUS19885</name>
</gene>
<evidence type="ECO:0000256" key="1">
    <source>
        <dbReference type="ARBA" id="ARBA00022741"/>
    </source>
</evidence>
<organism evidence="6">
    <name type="scientific">Paramoeba aestuarina</name>
    <dbReference type="NCBI Taxonomy" id="180227"/>
    <lineage>
        <taxon>Eukaryota</taxon>
        <taxon>Amoebozoa</taxon>
        <taxon>Discosea</taxon>
        <taxon>Flabellinia</taxon>
        <taxon>Dactylopodida</taxon>
        <taxon>Paramoebidae</taxon>
        <taxon>Paramoeba</taxon>
    </lineage>
</organism>
<evidence type="ECO:0000256" key="4">
    <source>
        <dbReference type="PIRSR" id="PIRSR606689-2"/>
    </source>
</evidence>
<dbReference type="Pfam" id="PF00025">
    <property type="entry name" value="Arf"/>
    <property type="match status" value="1"/>
</dbReference>
<keyword evidence="4" id="KW-0460">Magnesium</keyword>
<protein>
    <recommendedName>
        <fullName evidence="7">ADP-ribosylation factor-like protein 2</fullName>
    </recommendedName>
</protein>
<feature type="binding site" evidence="4">
    <location>
        <position position="47"/>
    </location>
    <ligand>
        <name>Mg(2+)</name>
        <dbReference type="ChEBI" id="CHEBI:18420"/>
    </ligand>
</feature>
<dbReference type="AlphaFoldDB" id="A0A7S4P702"/>
<dbReference type="InterPro" id="IPR044612">
    <property type="entry name" value="ARL2/3"/>
</dbReference>
<evidence type="ECO:0000256" key="3">
    <source>
        <dbReference type="PIRSR" id="PIRSR606689-1"/>
    </source>
</evidence>
<dbReference type="EMBL" id="HBKR01030336">
    <property type="protein sequence ID" value="CAE2325565.1"/>
    <property type="molecule type" value="Transcribed_RNA"/>
</dbReference>
<dbReference type="NCBIfam" id="TIGR00231">
    <property type="entry name" value="small_GTP"/>
    <property type="match status" value="1"/>
</dbReference>
<dbReference type="SMART" id="SM00177">
    <property type="entry name" value="ARF"/>
    <property type="match status" value="1"/>
</dbReference>